<dbReference type="RefSeq" id="WP_338668927.1">
    <property type="nucleotide sequence ID" value="NZ_CP146609.1"/>
</dbReference>
<evidence type="ECO:0000313" key="4">
    <source>
        <dbReference type="EMBL" id="WWX23213.1"/>
    </source>
</evidence>
<dbReference type="Gene3D" id="3.40.800.10">
    <property type="entry name" value="Ureohydrolase domain"/>
    <property type="match status" value="1"/>
</dbReference>
<dbReference type="CDD" id="cd09990">
    <property type="entry name" value="Agmatinase-like"/>
    <property type="match status" value="1"/>
</dbReference>
<name>A0ABZ2IX88_9BACT</name>
<evidence type="ECO:0000313" key="5">
    <source>
        <dbReference type="Proteomes" id="UP001385389"/>
    </source>
</evidence>
<dbReference type="Proteomes" id="UP001385389">
    <property type="component" value="Chromosome"/>
</dbReference>
<protein>
    <submittedName>
        <fullName evidence="4">Agmatinase family protein</fullName>
    </submittedName>
</protein>
<dbReference type="Pfam" id="PF00491">
    <property type="entry name" value="Arginase"/>
    <property type="match status" value="1"/>
</dbReference>
<keyword evidence="2" id="KW-0378">Hydrolase</keyword>
<evidence type="ECO:0000256" key="2">
    <source>
        <dbReference type="ARBA" id="ARBA00022801"/>
    </source>
</evidence>
<dbReference type="InterPro" id="IPR023696">
    <property type="entry name" value="Ureohydrolase_dom_sf"/>
</dbReference>
<gene>
    <name evidence="4" type="ORF">V8V93_03190</name>
</gene>
<dbReference type="EMBL" id="CP146609">
    <property type="protein sequence ID" value="WWX23213.1"/>
    <property type="molecule type" value="Genomic_DNA"/>
</dbReference>
<organism evidence="4 5">
    <name type="scientific">Pseudodesulfovibrio methanolicus</name>
    <dbReference type="NCBI Taxonomy" id="3126690"/>
    <lineage>
        <taxon>Bacteria</taxon>
        <taxon>Pseudomonadati</taxon>
        <taxon>Thermodesulfobacteriota</taxon>
        <taxon>Desulfovibrionia</taxon>
        <taxon>Desulfovibrionales</taxon>
        <taxon>Desulfovibrionaceae</taxon>
    </lineage>
</organism>
<evidence type="ECO:0000256" key="3">
    <source>
        <dbReference type="PROSITE-ProRule" id="PRU00742"/>
    </source>
</evidence>
<reference evidence="4 5" key="1">
    <citation type="submission" date="2024-03" db="EMBL/GenBank/DDBJ databases">
        <title>Phenotype and Genome Characterization of a Sulfate-Reducing Bacterium Pseudodesulfovibrio sp. strain 5S69, isolated from Petroleum Reservoir in Tatarstan (Russia).</title>
        <authorList>
            <person name="Bidzhieva S.K."/>
            <person name="Kadnikov V."/>
            <person name="Tourova T.P."/>
            <person name="Samigullina S.R."/>
            <person name="Sokolova D.S."/>
            <person name="Poltaraus A.B."/>
            <person name="Avtukh A.N."/>
            <person name="Tereshina V.M."/>
            <person name="Mardanov A.V."/>
            <person name="Nazina T.N."/>
        </authorList>
    </citation>
    <scope>NUCLEOTIDE SEQUENCE [LARGE SCALE GENOMIC DNA]</scope>
    <source>
        <strain evidence="4 5">5S69</strain>
    </source>
</reference>
<dbReference type="InterPro" id="IPR006035">
    <property type="entry name" value="Ureohydrolase"/>
</dbReference>
<keyword evidence="5" id="KW-1185">Reference proteome</keyword>
<dbReference type="PROSITE" id="PS51409">
    <property type="entry name" value="ARGINASE_2"/>
    <property type="match status" value="1"/>
</dbReference>
<proteinExistence type="inferred from homology"/>
<dbReference type="PANTHER" id="PTHR11358:SF26">
    <property type="entry name" value="GUANIDINO ACID HYDROLASE, MITOCHONDRIAL"/>
    <property type="match status" value="1"/>
</dbReference>
<accession>A0ABZ2IX88</accession>
<evidence type="ECO:0000256" key="1">
    <source>
        <dbReference type="ARBA" id="ARBA00022723"/>
    </source>
</evidence>
<dbReference type="SUPFAM" id="SSF52768">
    <property type="entry name" value="Arginase/deacetylase"/>
    <property type="match status" value="1"/>
</dbReference>
<comment type="similarity">
    <text evidence="3">Belongs to the arginase family.</text>
</comment>
<dbReference type="PANTHER" id="PTHR11358">
    <property type="entry name" value="ARGINASE/AGMATINASE"/>
    <property type="match status" value="1"/>
</dbReference>
<keyword evidence="1" id="KW-0479">Metal-binding</keyword>
<dbReference type="PIRSF" id="PIRSF036979">
    <property type="entry name" value="Arginase"/>
    <property type="match status" value="1"/>
</dbReference>
<sequence>MPKNSYPQIYQGVPTFLSSDSIREAADLAGYDAAVMGVPWEGPVTWGGPSGCELAPKTIREASLRYGGYLPEFDYDLFDHINVCDFGDVAVVPGDGVETNRHIRDKVSAVLAHGATPIIFGGDHSITVPAVEALAQAHPKRVGLIHLDAHMDNMEFFGEERFARCCPMHRIYENVSMDPAKIIHMGIRGPRNNPDQMRFAREAGSHVMTGFEIKRKGVEYALEKALDVAGTDTDAIYVTVCSDILDVAFNPGGPPDLNGLTSYELSYLLYNFAVRGIGAFDFVEIYPPTDRNNVSSHTAAWMGIYVMSGMAKRKMDSGRVPENA</sequence>